<dbReference type="InterPro" id="IPR000313">
    <property type="entry name" value="PWWP_dom"/>
</dbReference>
<dbReference type="RefSeq" id="XP_020437910.1">
    <property type="nucleotide sequence ID" value="XM_020572052.1"/>
</dbReference>
<feature type="region of interest" description="Disordered" evidence="1">
    <location>
        <begin position="751"/>
        <end position="773"/>
    </location>
</feature>
<dbReference type="PROSITE" id="PS50812">
    <property type="entry name" value="PWWP"/>
    <property type="match status" value="1"/>
</dbReference>
<feature type="region of interest" description="Disordered" evidence="1">
    <location>
        <begin position="96"/>
        <end position="127"/>
    </location>
</feature>
<feature type="compositionally biased region" description="Low complexity" evidence="1">
    <location>
        <begin position="194"/>
        <end position="222"/>
    </location>
</feature>
<dbReference type="Gene3D" id="2.30.30.140">
    <property type="match status" value="1"/>
</dbReference>
<feature type="region of interest" description="Disordered" evidence="1">
    <location>
        <begin position="883"/>
        <end position="918"/>
    </location>
</feature>
<feature type="region of interest" description="Disordered" evidence="1">
    <location>
        <begin position="1050"/>
        <end position="1072"/>
    </location>
</feature>
<dbReference type="AlphaFoldDB" id="D3AXX7"/>
<dbReference type="GeneID" id="31356565"/>
<protein>
    <recommendedName>
        <fullName evidence="2">PWWP domain-containing protein</fullName>
    </recommendedName>
</protein>
<dbReference type="SUPFAM" id="SSF63748">
    <property type="entry name" value="Tudor/PWWP/MBT"/>
    <property type="match status" value="1"/>
</dbReference>
<feature type="region of interest" description="Disordered" evidence="1">
    <location>
        <begin position="839"/>
        <end position="868"/>
    </location>
</feature>
<dbReference type="OMA" id="QIECNIM"/>
<feature type="compositionally biased region" description="Low complexity" evidence="1">
    <location>
        <begin position="1000"/>
        <end position="1035"/>
    </location>
</feature>
<feature type="compositionally biased region" description="Polar residues" evidence="1">
    <location>
        <begin position="506"/>
        <end position="515"/>
    </location>
</feature>
<feature type="compositionally biased region" description="Low complexity" evidence="1">
    <location>
        <begin position="467"/>
        <end position="486"/>
    </location>
</feature>
<accession>D3AXX7</accession>
<dbReference type="FunCoup" id="D3AXX7">
    <property type="interactions" value="529"/>
</dbReference>
<feature type="compositionally biased region" description="Polar residues" evidence="1">
    <location>
        <begin position="1050"/>
        <end position="1060"/>
    </location>
</feature>
<dbReference type="CDD" id="cd05162">
    <property type="entry name" value="PWWP"/>
    <property type="match status" value="1"/>
</dbReference>
<feature type="domain" description="PWWP" evidence="2">
    <location>
        <begin position="2"/>
        <end position="65"/>
    </location>
</feature>
<feature type="compositionally biased region" description="Basic and acidic residues" evidence="1">
    <location>
        <begin position="277"/>
        <end position="298"/>
    </location>
</feature>
<feature type="region of interest" description="Disordered" evidence="1">
    <location>
        <begin position="189"/>
        <end position="231"/>
    </location>
</feature>
<feature type="region of interest" description="Disordered" evidence="1">
    <location>
        <begin position="460"/>
        <end position="547"/>
    </location>
</feature>
<reference evidence="3 4" key="1">
    <citation type="journal article" date="2011" name="Genome Res.">
        <title>Phylogeny-wide analysis of social amoeba genomes highlights ancient origins for complex intercellular communication.</title>
        <authorList>
            <person name="Heidel A.J."/>
            <person name="Lawal H.M."/>
            <person name="Felder M."/>
            <person name="Schilde C."/>
            <person name="Helps N.R."/>
            <person name="Tunggal B."/>
            <person name="Rivero F."/>
            <person name="John U."/>
            <person name="Schleicher M."/>
            <person name="Eichinger L."/>
            <person name="Platzer M."/>
            <person name="Noegel A.A."/>
            <person name="Schaap P."/>
            <person name="Gloeckner G."/>
        </authorList>
    </citation>
    <scope>NUCLEOTIDE SEQUENCE [LARGE SCALE GENOMIC DNA]</scope>
    <source>
        <strain evidence="4">ATCC 26659 / Pp 5 / PN500</strain>
    </source>
</reference>
<feature type="compositionally biased region" description="Low complexity" evidence="1">
    <location>
        <begin position="947"/>
        <end position="960"/>
    </location>
</feature>
<feature type="compositionally biased region" description="Basic residues" evidence="1">
    <location>
        <begin position="144"/>
        <end position="153"/>
    </location>
</feature>
<proteinExistence type="predicted"/>
<dbReference type="Pfam" id="PF00855">
    <property type="entry name" value="PWWP"/>
    <property type="match status" value="1"/>
</dbReference>
<feature type="compositionally biased region" description="Low complexity" evidence="1">
    <location>
        <begin position="353"/>
        <end position="380"/>
    </location>
</feature>
<organism evidence="3 4">
    <name type="scientific">Heterostelium pallidum (strain ATCC 26659 / Pp 5 / PN500)</name>
    <name type="common">Cellular slime mold</name>
    <name type="synonym">Polysphondylium pallidum</name>
    <dbReference type="NCBI Taxonomy" id="670386"/>
    <lineage>
        <taxon>Eukaryota</taxon>
        <taxon>Amoebozoa</taxon>
        <taxon>Evosea</taxon>
        <taxon>Eumycetozoa</taxon>
        <taxon>Dictyostelia</taxon>
        <taxon>Acytosteliales</taxon>
        <taxon>Acytosteliaceae</taxon>
        <taxon>Heterostelium</taxon>
    </lineage>
</organism>
<dbReference type="InParanoid" id="D3AXX7"/>
<feature type="compositionally biased region" description="Low complexity" evidence="1">
    <location>
        <begin position="316"/>
        <end position="329"/>
    </location>
</feature>
<feature type="region of interest" description="Disordered" evidence="1">
    <location>
        <begin position="249"/>
        <end position="387"/>
    </location>
</feature>
<name>D3AXX7_HETP5</name>
<dbReference type="EMBL" id="ADBJ01000004">
    <property type="protein sequence ID" value="EFA85804.1"/>
    <property type="molecule type" value="Genomic_DNA"/>
</dbReference>
<sequence>MIGNLVWARAPKNNLWWPSKTISPEEMDVQDFMDKKKPDSVLIYFFGYHTVHWINDNYVKEYSMEYLDQDMPRIEYELFKLALKEIENQKLEKHNLLKQQQQHQSIKSYQQQQQNNHHQQILNSDDDDHQMTICEDDEEEMVGHRIHQHHQQQQHHDDDEVDIHQPSIHSEDDYDSQLLTRMKRGRNEESIVYKQQQQQLHQQQQSPSQNKSSIKSQPIINQPKKHLHDDENMEYNNTTEMELELSKDGAQEYSPSQLKKKKTSHPNSRVVQDDVGSDDRQHSDSSDPQQDEKNKEHGSSSPIVSSRRKSESPTESMASQQQDASSSPQLNSKRLLLTKPPRSPLINSRGTKPVVVSNNQSNNTTSSITTISKPIASPPTRSATSQVTSPFSLSMQPRAILPNSPPILPSKLPQAIVSSLMQKKGIQASPNLVSQGQASPSIHPKTPITLSIPRFKKNAAVPSSNNITSPSIQSTSMTSSASAPSPLHGPASPFQLPQRKGLMYPQSPSMNQPMRGTTPLIRPPSMQPNSDKSDENTDHLPPNTQGTPILAPGFQYLPYFSMPPFSLNSSLNMETVFTSPFNGRLAIKGSVDTGFQIDLNVMGKNLQGFLTEIPGTTISQQAPPPTTPLVKPAAVATPNIPMPAGYDYQMMESFRQMQEMMFKSYQAAGTIPPFFNPAAMAAAMGMPFNHAKPTTSTTTTTTTIPHTSTTSTPTQAPKTPNIVINIAKDDQPASIESTTTPVITSASLSSHMTSNSSNAANVSTSSNTLSASNTSNDSHFIQYKQNALQKVELFHKSQALSMMSKQDEASSSLLEQYERDKLSADGNPEKLIALKAKFSEDSEKMQQQHKEQRIKLEETHSQQSARFPREVEKQYMLLLKQRQIDSSKSDRSPLNSPTLTPFISPSPSPSPSLSSFMGTSPMITPASLMKGNSLYPPGSISGAHSLTPTPTTTSHSIHTTNQTGNGNSKDSNESSLPPLSLSSNSPPRSPNEQALSLQKKNTILNNNSSNNSNNNSNIKSNNNNNNNNNTSNSNNKTIETSEIEEETALSKISVNSNNTTKKSHNAPALTIS</sequence>
<feature type="region of interest" description="Disordered" evidence="1">
    <location>
        <begin position="939"/>
        <end position="1035"/>
    </location>
</feature>
<feature type="compositionally biased region" description="Low complexity" evidence="1">
    <location>
        <begin position="693"/>
        <end position="714"/>
    </location>
</feature>
<feature type="region of interest" description="Disordered" evidence="1">
    <location>
        <begin position="140"/>
        <end position="161"/>
    </location>
</feature>
<evidence type="ECO:0000259" key="2">
    <source>
        <dbReference type="PROSITE" id="PS50812"/>
    </source>
</evidence>
<evidence type="ECO:0000313" key="3">
    <source>
        <dbReference type="EMBL" id="EFA85804.1"/>
    </source>
</evidence>
<evidence type="ECO:0000313" key="4">
    <source>
        <dbReference type="Proteomes" id="UP000001396"/>
    </source>
</evidence>
<feature type="region of interest" description="Disordered" evidence="1">
    <location>
        <begin position="693"/>
        <end position="718"/>
    </location>
</feature>
<gene>
    <name evidence="3" type="ORF">PPL_01035</name>
</gene>
<feature type="compositionally biased region" description="Low complexity" evidence="1">
    <location>
        <begin position="973"/>
        <end position="986"/>
    </location>
</feature>
<dbReference type="Proteomes" id="UP000001396">
    <property type="component" value="Unassembled WGS sequence"/>
</dbReference>
<keyword evidence="4" id="KW-1185">Reference proteome</keyword>
<comment type="caution">
    <text evidence="3">The sequence shown here is derived from an EMBL/GenBank/DDBJ whole genome shotgun (WGS) entry which is preliminary data.</text>
</comment>
<feature type="compositionally biased region" description="Low complexity" evidence="1">
    <location>
        <begin position="97"/>
        <end position="122"/>
    </location>
</feature>
<feature type="compositionally biased region" description="Basic and acidic residues" evidence="1">
    <location>
        <begin position="839"/>
        <end position="860"/>
    </location>
</feature>
<evidence type="ECO:0000256" key="1">
    <source>
        <dbReference type="SAM" id="MobiDB-lite"/>
    </source>
</evidence>